<dbReference type="SUPFAM" id="SSF48726">
    <property type="entry name" value="Immunoglobulin"/>
    <property type="match status" value="1"/>
</dbReference>
<dbReference type="GO" id="GO:0016020">
    <property type="term" value="C:membrane"/>
    <property type="evidence" value="ECO:0007669"/>
    <property type="project" value="UniProtKB-SubCell"/>
</dbReference>
<organism evidence="5 6">
    <name type="scientific">Desmophyllum pertusum</name>
    <dbReference type="NCBI Taxonomy" id="174260"/>
    <lineage>
        <taxon>Eukaryota</taxon>
        <taxon>Metazoa</taxon>
        <taxon>Cnidaria</taxon>
        <taxon>Anthozoa</taxon>
        <taxon>Hexacorallia</taxon>
        <taxon>Scleractinia</taxon>
        <taxon>Caryophylliina</taxon>
        <taxon>Caryophylliidae</taxon>
        <taxon>Desmophyllum</taxon>
    </lineage>
</organism>
<feature type="domain" description="Ig-like" evidence="3">
    <location>
        <begin position="25"/>
        <end position="92"/>
    </location>
</feature>
<reference evidence="5" key="1">
    <citation type="submission" date="2023-01" db="EMBL/GenBank/DDBJ databases">
        <title>Genome assembly of the deep-sea coral Lophelia pertusa.</title>
        <authorList>
            <person name="Herrera S."/>
            <person name="Cordes E."/>
        </authorList>
    </citation>
    <scope>NUCLEOTIDE SEQUENCE</scope>
    <source>
        <strain evidence="5">USNM1676648</strain>
        <tissue evidence="5">Polyp</tissue>
    </source>
</reference>
<dbReference type="SMART" id="SM00060">
    <property type="entry name" value="FN3"/>
    <property type="match status" value="1"/>
</dbReference>
<dbReference type="InterPro" id="IPR003961">
    <property type="entry name" value="FN3_dom"/>
</dbReference>
<protein>
    <submittedName>
        <fullName evidence="5">Protein sidekick-1</fullName>
    </submittedName>
</protein>
<evidence type="ECO:0000256" key="1">
    <source>
        <dbReference type="ARBA" id="ARBA00022737"/>
    </source>
</evidence>
<dbReference type="PANTHER" id="PTHR44170:SF6">
    <property type="entry name" value="CONTACTIN"/>
    <property type="match status" value="1"/>
</dbReference>
<proteinExistence type="predicted"/>
<comment type="caution">
    <text evidence="5">The sequence shown here is derived from an EMBL/GenBank/DDBJ whole genome shotgun (WGS) entry which is preliminary data.</text>
</comment>
<evidence type="ECO:0000313" key="6">
    <source>
        <dbReference type="Proteomes" id="UP001163046"/>
    </source>
</evidence>
<dbReference type="PROSITE" id="PS50835">
    <property type="entry name" value="IG_LIKE"/>
    <property type="match status" value="1"/>
</dbReference>
<dbReference type="InterPro" id="IPR013783">
    <property type="entry name" value="Ig-like_fold"/>
</dbReference>
<dbReference type="Proteomes" id="UP001163046">
    <property type="component" value="Unassembled WGS sequence"/>
</dbReference>
<evidence type="ECO:0000259" key="3">
    <source>
        <dbReference type="PROSITE" id="PS50835"/>
    </source>
</evidence>
<dbReference type="AlphaFoldDB" id="A0A9W9ZRZ8"/>
<name>A0A9W9ZRZ8_9CNID</name>
<feature type="domain" description="Fibronectin type-III" evidence="4">
    <location>
        <begin position="101"/>
        <end position="200"/>
    </location>
</feature>
<keyword evidence="1" id="KW-0677">Repeat</keyword>
<dbReference type="OrthoDB" id="5989131at2759"/>
<dbReference type="InterPro" id="IPR007110">
    <property type="entry name" value="Ig-like_dom"/>
</dbReference>
<keyword evidence="6" id="KW-1185">Reference proteome</keyword>
<dbReference type="EMBL" id="MU825876">
    <property type="protein sequence ID" value="KAJ7386420.1"/>
    <property type="molecule type" value="Genomic_DNA"/>
</dbReference>
<dbReference type="PROSITE" id="PS50853">
    <property type="entry name" value="FN3"/>
    <property type="match status" value="1"/>
</dbReference>
<evidence type="ECO:0000313" key="5">
    <source>
        <dbReference type="EMBL" id="KAJ7386420.1"/>
    </source>
</evidence>
<gene>
    <name evidence="5" type="primary">SDK1_3</name>
    <name evidence="5" type="ORF">OS493_008544</name>
</gene>
<dbReference type="InterPro" id="IPR036179">
    <property type="entry name" value="Ig-like_dom_sf"/>
</dbReference>
<sequence>MTNSKNVIIAVVPAVAIVGDQNMSEVRWIKDGTVIARNTSVVINDSRVTIPHHNENQVQLSIITATISEDAGNYTCLVINDVGNSSDTTSIVIQVVRIPDPPFNVNVDSKSSRVVNISWMAGSDGNSVILNYTVKISEDKQNFRVTVCQGSLSDRTCVRSLSASLGNLSPWTTYYIKVFARNTIGTSTGSSVVNATTDEEGTFYVCDFKGSI</sequence>
<dbReference type="CDD" id="cd00063">
    <property type="entry name" value="FN3"/>
    <property type="match status" value="1"/>
</dbReference>
<evidence type="ECO:0000259" key="4">
    <source>
        <dbReference type="PROSITE" id="PS50853"/>
    </source>
</evidence>
<dbReference type="InterPro" id="IPR036116">
    <property type="entry name" value="FN3_sf"/>
</dbReference>
<dbReference type="Pfam" id="PF07679">
    <property type="entry name" value="I-set"/>
    <property type="match status" value="1"/>
</dbReference>
<dbReference type="InterPro" id="IPR013098">
    <property type="entry name" value="Ig_I-set"/>
</dbReference>
<dbReference type="SUPFAM" id="SSF49265">
    <property type="entry name" value="Fibronectin type III"/>
    <property type="match status" value="1"/>
</dbReference>
<evidence type="ECO:0000256" key="2">
    <source>
        <dbReference type="ARBA" id="ARBA00023157"/>
    </source>
</evidence>
<dbReference type="Gene3D" id="2.60.40.10">
    <property type="entry name" value="Immunoglobulins"/>
    <property type="match status" value="2"/>
</dbReference>
<dbReference type="GO" id="GO:0098609">
    <property type="term" value="P:cell-cell adhesion"/>
    <property type="evidence" value="ECO:0007669"/>
    <property type="project" value="TreeGrafter"/>
</dbReference>
<accession>A0A9W9ZRZ8</accession>
<dbReference type="Pfam" id="PF00041">
    <property type="entry name" value="fn3"/>
    <property type="match status" value="1"/>
</dbReference>
<dbReference type="PANTHER" id="PTHR44170">
    <property type="entry name" value="PROTEIN SIDEKICK"/>
    <property type="match status" value="1"/>
</dbReference>
<keyword evidence="2" id="KW-1015">Disulfide bond</keyword>